<dbReference type="Gene3D" id="3.60.21.10">
    <property type="match status" value="1"/>
</dbReference>
<dbReference type="EMBL" id="CAESAO010000049">
    <property type="protein sequence ID" value="CAB4342566.1"/>
    <property type="molecule type" value="Genomic_DNA"/>
</dbReference>
<feature type="domain" description="Calcineurin-like phosphoesterase" evidence="1">
    <location>
        <begin position="128"/>
        <end position="289"/>
    </location>
</feature>
<dbReference type="InterPro" id="IPR004843">
    <property type="entry name" value="Calcineurin-like_PHP"/>
</dbReference>
<dbReference type="SUPFAM" id="SSF56300">
    <property type="entry name" value="Metallo-dependent phosphatases"/>
    <property type="match status" value="1"/>
</dbReference>
<evidence type="ECO:0000259" key="1">
    <source>
        <dbReference type="Pfam" id="PF00149"/>
    </source>
</evidence>
<name>A0A6J5ZMG3_9ZZZZ</name>
<protein>
    <submittedName>
        <fullName evidence="2">Unannotated protein</fullName>
    </submittedName>
</protein>
<sequence>MKFTQKLAVLMVPALLVLGFSASSAFAGSSPKHGIVAAYTLVVPSSIAKSHLQVRAVIPNGVACPTVTKTYANGYKSESPMTLRAPGATTGPAFASLRACQANLPSGLSYARVGAIGVPAKFQPKFDKIAVFGDTGCRITAKQVQNCSTPATWPLARNAESVAAAKPDVIFFTGDFFYREAACPTDKLSFCGGSPPPALLPAAGQKYAPISDTDYGWIADALIPMAPAFAAAPMLVTRGNHEECSRGGNGWMLLFEIKLKSDSCAPTAAGMEAPDNIAPTYSVDFPVASGRTLRAIMVDSNGGSNSSITPEWQALQKPAYQQADKLAAPKTGRESWLITHRPMFGIDDVNQFDKPDPTATPPDPGELNWTSMDQTGAALGLTSRFNLMLASHVHVAQVVQMPGQPAQVIFGNGGSVPDSTNPADYPTPAYGPLNTPAGQPIDPAYPPINQLPSYVWTKIKYGHAIFTPGAKAGQWSISQRDTGGKQFAACTAVGKKFTCK</sequence>
<dbReference type="GO" id="GO:0016787">
    <property type="term" value="F:hydrolase activity"/>
    <property type="evidence" value="ECO:0007669"/>
    <property type="project" value="InterPro"/>
</dbReference>
<dbReference type="Pfam" id="PF00149">
    <property type="entry name" value="Metallophos"/>
    <property type="match status" value="1"/>
</dbReference>
<accession>A0A6J5ZMG3</accession>
<dbReference type="AlphaFoldDB" id="A0A6J5ZMG3"/>
<evidence type="ECO:0000313" key="2">
    <source>
        <dbReference type="EMBL" id="CAB4342566.1"/>
    </source>
</evidence>
<proteinExistence type="predicted"/>
<gene>
    <name evidence="2" type="ORF">UFOPK3522_00733</name>
</gene>
<reference evidence="2" key="1">
    <citation type="submission" date="2020-05" db="EMBL/GenBank/DDBJ databases">
        <authorList>
            <person name="Chiriac C."/>
            <person name="Salcher M."/>
            <person name="Ghai R."/>
            <person name="Kavagutti S V."/>
        </authorList>
    </citation>
    <scope>NUCLEOTIDE SEQUENCE</scope>
</reference>
<dbReference type="InterPro" id="IPR029052">
    <property type="entry name" value="Metallo-depent_PP-like"/>
</dbReference>
<organism evidence="2">
    <name type="scientific">freshwater metagenome</name>
    <dbReference type="NCBI Taxonomy" id="449393"/>
    <lineage>
        <taxon>unclassified sequences</taxon>
        <taxon>metagenomes</taxon>
        <taxon>ecological metagenomes</taxon>
    </lineage>
</organism>